<name>A0A212LC73_9HYPH</name>
<organism evidence="5">
    <name type="scientific">uncultured Pleomorphomonas sp</name>
    <dbReference type="NCBI Taxonomy" id="442121"/>
    <lineage>
        <taxon>Bacteria</taxon>
        <taxon>Pseudomonadati</taxon>
        <taxon>Pseudomonadota</taxon>
        <taxon>Alphaproteobacteria</taxon>
        <taxon>Hyphomicrobiales</taxon>
        <taxon>Pleomorphomonadaceae</taxon>
        <taxon>Pleomorphomonas</taxon>
        <taxon>environmental samples</taxon>
    </lineage>
</organism>
<dbReference type="GO" id="GO:0003677">
    <property type="term" value="F:DNA binding"/>
    <property type="evidence" value="ECO:0007669"/>
    <property type="project" value="UniProtKB-KW"/>
</dbReference>
<evidence type="ECO:0000256" key="1">
    <source>
        <dbReference type="ARBA" id="ARBA00023015"/>
    </source>
</evidence>
<dbReference type="Pfam" id="PF00392">
    <property type="entry name" value="GntR"/>
    <property type="match status" value="1"/>
</dbReference>
<dbReference type="PANTHER" id="PTHR43537">
    <property type="entry name" value="TRANSCRIPTIONAL REGULATOR, GNTR FAMILY"/>
    <property type="match status" value="1"/>
</dbReference>
<evidence type="ECO:0000256" key="3">
    <source>
        <dbReference type="ARBA" id="ARBA00023163"/>
    </source>
</evidence>
<dbReference type="InterPro" id="IPR008920">
    <property type="entry name" value="TF_FadR/GntR_C"/>
</dbReference>
<dbReference type="Gene3D" id="1.10.10.10">
    <property type="entry name" value="Winged helix-like DNA-binding domain superfamily/Winged helix DNA-binding domain"/>
    <property type="match status" value="1"/>
</dbReference>
<dbReference type="CDD" id="cd07377">
    <property type="entry name" value="WHTH_GntR"/>
    <property type="match status" value="1"/>
</dbReference>
<evidence type="ECO:0000259" key="4">
    <source>
        <dbReference type="PROSITE" id="PS50949"/>
    </source>
</evidence>
<dbReference type="InterPro" id="IPR036390">
    <property type="entry name" value="WH_DNA-bd_sf"/>
</dbReference>
<dbReference type="Gene3D" id="1.20.120.530">
    <property type="entry name" value="GntR ligand-binding domain-like"/>
    <property type="match status" value="1"/>
</dbReference>
<dbReference type="EMBL" id="FMJD01000005">
    <property type="protein sequence ID" value="SCM75077.1"/>
    <property type="molecule type" value="Genomic_DNA"/>
</dbReference>
<feature type="domain" description="HTH gntR-type" evidence="4">
    <location>
        <begin position="8"/>
        <end position="75"/>
    </location>
</feature>
<dbReference type="PROSITE" id="PS50949">
    <property type="entry name" value="HTH_GNTR"/>
    <property type="match status" value="1"/>
</dbReference>
<protein>
    <submittedName>
        <fullName evidence="5">Transcriptional regulator, GntR family</fullName>
    </submittedName>
</protein>
<dbReference type="InterPro" id="IPR011711">
    <property type="entry name" value="GntR_C"/>
</dbReference>
<dbReference type="Pfam" id="PF07729">
    <property type="entry name" value="FCD"/>
    <property type="match status" value="1"/>
</dbReference>
<dbReference type="InterPro" id="IPR036388">
    <property type="entry name" value="WH-like_DNA-bd_sf"/>
</dbReference>
<proteinExistence type="predicted"/>
<dbReference type="SUPFAM" id="SSF46785">
    <property type="entry name" value="Winged helix' DNA-binding domain"/>
    <property type="match status" value="1"/>
</dbReference>
<evidence type="ECO:0000256" key="2">
    <source>
        <dbReference type="ARBA" id="ARBA00023125"/>
    </source>
</evidence>
<dbReference type="SMART" id="SM00895">
    <property type="entry name" value="FCD"/>
    <property type="match status" value="1"/>
</dbReference>
<evidence type="ECO:0000313" key="5">
    <source>
        <dbReference type="EMBL" id="SCM75077.1"/>
    </source>
</evidence>
<gene>
    <name evidence="5" type="ORF">KL86PLE_130478</name>
</gene>
<dbReference type="SUPFAM" id="SSF48008">
    <property type="entry name" value="GntR ligand-binding domain-like"/>
    <property type="match status" value="1"/>
</dbReference>
<dbReference type="AlphaFoldDB" id="A0A212LC73"/>
<dbReference type="GO" id="GO:0003700">
    <property type="term" value="F:DNA-binding transcription factor activity"/>
    <property type="evidence" value="ECO:0007669"/>
    <property type="project" value="InterPro"/>
</dbReference>
<sequence>MHPIERPRSIAEEVASRLRHAIVEGDFRLGEVLSERQLAEKLNVSKTPVREALAQLRLEGLVNIYPQRGVTVFTLSAREIRDICELRFALEEAALRYALERNPEQLAERLSAVVGRMEKAHAAGDERAYLAADTDYHQVFFECCDNSYLESTYTLYVGKLAALRTHLSHKPDHTRRSDQEHHQMLDLIRARDLPACLAVLRQHIDRVSSTYAEHVKDIAAADSGMNRS</sequence>
<reference evidence="5" key="1">
    <citation type="submission" date="2016-08" db="EMBL/GenBank/DDBJ databases">
        <authorList>
            <person name="Seilhamer J.J."/>
        </authorList>
    </citation>
    <scope>NUCLEOTIDE SEQUENCE</scope>
    <source>
        <strain evidence="5">86</strain>
    </source>
</reference>
<accession>A0A212LC73</accession>
<dbReference type="PANTHER" id="PTHR43537:SF50">
    <property type="entry name" value="TRANSCRIPTIONAL REGULATORY PROTEIN"/>
    <property type="match status" value="1"/>
</dbReference>
<dbReference type="SMART" id="SM00345">
    <property type="entry name" value="HTH_GNTR"/>
    <property type="match status" value="1"/>
</dbReference>
<dbReference type="RefSeq" id="WP_288199913.1">
    <property type="nucleotide sequence ID" value="NZ_LT608334.1"/>
</dbReference>
<keyword evidence="1" id="KW-0805">Transcription regulation</keyword>
<keyword evidence="3" id="KW-0804">Transcription</keyword>
<dbReference type="PRINTS" id="PR00035">
    <property type="entry name" value="HTHGNTR"/>
</dbReference>
<dbReference type="InterPro" id="IPR000524">
    <property type="entry name" value="Tscrpt_reg_HTH_GntR"/>
</dbReference>
<keyword evidence="2" id="KW-0238">DNA-binding</keyword>